<dbReference type="SMART" id="SM00014">
    <property type="entry name" value="acidPPc"/>
    <property type="match status" value="1"/>
</dbReference>
<dbReference type="Proteomes" id="UP000239814">
    <property type="component" value="Chromosome"/>
</dbReference>
<protein>
    <submittedName>
        <fullName evidence="3">Phosphatase PAP2 family protein</fullName>
    </submittedName>
</protein>
<dbReference type="SUPFAM" id="SSF48317">
    <property type="entry name" value="Acid phosphatase/Vanadium-dependent haloperoxidase"/>
    <property type="match status" value="1"/>
</dbReference>
<dbReference type="PANTHER" id="PTHR14969:SF13">
    <property type="entry name" value="AT30094P"/>
    <property type="match status" value="1"/>
</dbReference>
<dbReference type="AlphaFoldDB" id="A0A2S0KDC3"/>
<keyword evidence="1" id="KW-0812">Transmembrane</keyword>
<dbReference type="OrthoDB" id="5289372at2"/>
<accession>A0A2S0KDC3</accession>
<organism evidence="3 4">
    <name type="scientific">Gordonia iterans</name>
    <dbReference type="NCBI Taxonomy" id="1004901"/>
    <lineage>
        <taxon>Bacteria</taxon>
        <taxon>Bacillati</taxon>
        <taxon>Actinomycetota</taxon>
        <taxon>Actinomycetes</taxon>
        <taxon>Mycobacteriales</taxon>
        <taxon>Gordoniaceae</taxon>
        <taxon>Gordonia</taxon>
    </lineage>
</organism>
<feature type="transmembrane region" description="Helical" evidence="1">
    <location>
        <begin position="158"/>
        <end position="176"/>
    </location>
</feature>
<dbReference type="RefSeq" id="WP_105941422.1">
    <property type="nucleotide sequence ID" value="NZ_CP027433.1"/>
</dbReference>
<name>A0A2S0KDC3_9ACTN</name>
<feature type="domain" description="Phosphatidic acid phosphatase type 2/haloperoxidase" evidence="2">
    <location>
        <begin position="60"/>
        <end position="173"/>
    </location>
</feature>
<gene>
    <name evidence="3" type="ORF">C6V83_04750</name>
</gene>
<feature type="transmembrane region" description="Helical" evidence="1">
    <location>
        <begin position="105"/>
        <end position="124"/>
    </location>
</feature>
<evidence type="ECO:0000256" key="1">
    <source>
        <dbReference type="SAM" id="Phobius"/>
    </source>
</evidence>
<evidence type="ECO:0000313" key="3">
    <source>
        <dbReference type="EMBL" id="AVL99687.1"/>
    </source>
</evidence>
<evidence type="ECO:0000313" key="4">
    <source>
        <dbReference type="Proteomes" id="UP000239814"/>
    </source>
</evidence>
<dbReference type="Pfam" id="PF01569">
    <property type="entry name" value="PAP2"/>
    <property type="match status" value="1"/>
</dbReference>
<dbReference type="PANTHER" id="PTHR14969">
    <property type="entry name" value="SPHINGOSINE-1-PHOSPHATE PHOSPHOHYDROLASE"/>
    <property type="match status" value="1"/>
</dbReference>
<feature type="transmembrane region" description="Helical" evidence="1">
    <location>
        <begin position="59"/>
        <end position="77"/>
    </location>
</feature>
<dbReference type="KEGG" id="git:C6V83_04750"/>
<sequence>MMLSPFGFDHAVTDWVVSIRAEPWNSLWQMVTVLGDSLTLTLVVIGVFVLAWLGERIDLAMLIAVGGALGYLVMFLLKQLFGRERPPLADRLIDVDSLSFPSGHAMMSTAIYGLTAVICYRLYAWVRENPLILLIAPALVLVIGMSRVYLGVHWASDVIFGWVLGLIWLGVCLVMHRQIVRWVQART</sequence>
<dbReference type="InterPro" id="IPR000326">
    <property type="entry name" value="PAP2/HPO"/>
</dbReference>
<evidence type="ECO:0000259" key="2">
    <source>
        <dbReference type="SMART" id="SM00014"/>
    </source>
</evidence>
<dbReference type="Gene3D" id="1.20.144.10">
    <property type="entry name" value="Phosphatidic acid phosphatase type 2/haloperoxidase"/>
    <property type="match status" value="2"/>
</dbReference>
<dbReference type="InterPro" id="IPR036938">
    <property type="entry name" value="PAP2/HPO_sf"/>
</dbReference>
<dbReference type="EMBL" id="CP027433">
    <property type="protein sequence ID" value="AVL99687.1"/>
    <property type="molecule type" value="Genomic_DNA"/>
</dbReference>
<dbReference type="CDD" id="cd03392">
    <property type="entry name" value="PAP2_like_2"/>
    <property type="match status" value="1"/>
</dbReference>
<keyword evidence="4" id="KW-1185">Reference proteome</keyword>
<keyword evidence="1" id="KW-1133">Transmembrane helix</keyword>
<reference evidence="3 4" key="1">
    <citation type="submission" date="2018-03" db="EMBL/GenBank/DDBJ databases">
        <title>Characteristics and genome of n-alkane degrading marine bacteria Gordonia iterans isolated from crude oil contaminated in Tae-an, South Korea.</title>
        <authorList>
            <person name="Lee S.-S."/>
            <person name="Kim H."/>
        </authorList>
    </citation>
    <scope>NUCLEOTIDE SEQUENCE [LARGE SCALE GENOMIC DNA]</scope>
    <source>
        <strain evidence="3 4">Co17</strain>
    </source>
</reference>
<keyword evidence="1" id="KW-0472">Membrane</keyword>
<feature type="transmembrane region" description="Helical" evidence="1">
    <location>
        <begin position="27"/>
        <end position="52"/>
    </location>
</feature>
<feature type="transmembrane region" description="Helical" evidence="1">
    <location>
        <begin position="131"/>
        <end position="152"/>
    </location>
</feature>
<proteinExistence type="predicted"/>